<dbReference type="InterPro" id="IPR010978">
    <property type="entry name" value="tRNA-bd_arm"/>
</dbReference>
<evidence type="ECO:0000256" key="17">
    <source>
        <dbReference type="SAM" id="Coils"/>
    </source>
</evidence>
<sequence>MVDIKYIRENPEKVKEACRNKQVVCDVDRILQLDQNIRDILPEKENLRAAQKRLGRDDIEKATRLKQEIKGFEEHLKGMQEELSKLLLEVPNIPLPDVPVGKDDTENKVLKIWGKVPVFNFTPKDHVALGQDLDLISTEKASTITGARFAYLKREAALLEFALVQYVLSVVTSEKILKKIADSVEKEYSPKPFIPVVPPVMIRPEVFRKMGRLTEADKEERYYLQQDDLYLVGSAEHTLGPLHMDETLPEEALPLRYLGFSTAFRREAGSYGKDMKGILRVHQFDKLEMESFTAPEDSLKEQNFFVAIQEYLMQGLELPYQVVAVCTGDMGKPDARQIDIETWLPGQEKYRETHSADLMQDFQARRLNIKVKRKDGKIEFAHMNDATAFAIGRTLIAILENYQQKDGSVKMPRVLQGYVGKKEIKKL</sequence>
<keyword evidence="8 16" id="KW-0067">ATP-binding</keyword>
<protein>
    <recommendedName>
        <fullName evidence="11 14">Serine--tRNA ligase</fullName>
        <ecNumber evidence="4 14">6.1.1.11</ecNumber>
    </recommendedName>
</protein>
<dbReference type="InterPro" id="IPR042103">
    <property type="entry name" value="SerRS_1_N_sf"/>
</dbReference>
<dbReference type="SUPFAM" id="SSF46589">
    <property type="entry name" value="tRNA-binding arm"/>
    <property type="match status" value="1"/>
</dbReference>
<keyword evidence="9" id="KW-0648">Protein biosynthesis</keyword>
<dbReference type="STRING" id="1802451.A3C82_00440"/>
<evidence type="ECO:0000256" key="2">
    <source>
        <dbReference type="ARBA" id="ARBA00005045"/>
    </source>
</evidence>
<evidence type="ECO:0000313" key="20">
    <source>
        <dbReference type="Proteomes" id="UP000176901"/>
    </source>
</evidence>
<evidence type="ECO:0000256" key="3">
    <source>
        <dbReference type="ARBA" id="ARBA00010728"/>
    </source>
</evidence>
<proteinExistence type="inferred from homology"/>
<dbReference type="GO" id="GO:0004828">
    <property type="term" value="F:serine-tRNA ligase activity"/>
    <property type="evidence" value="ECO:0007669"/>
    <property type="project" value="UniProtKB-UniRule"/>
</dbReference>
<dbReference type="NCBIfam" id="TIGR00414">
    <property type="entry name" value="serS"/>
    <property type="match status" value="1"/>
</dbReference>
<dbReference type="Pfam" id="PF00587">
    <property type="entry name" value="tRNA-synt_2b"/>
    <property type="match status" value="1"/>
</dbReference>
<feature type="binding site" evidence="15">
    <location>
        <position position="265"/>
    </location>
    <ligand>
        <name>L-serine</name>
        <dbReference type="ChEBI" id="CHEBI:33384"/>
    </ligand>
</feature>
<comment type="pathway">
    <text evidence="2">Aminoacyl-tRNA biosynthesis; selenocysteinyl-tRNA(Sec) biosynthesis; L-seryl-tRNA(Sec) from L-serine and tRNA(Sec): step 1/1.</text>
</comment>
<evidence type="ECO:0000256" key="9">
    <source>
        <dbReference type="ARBA" id="ARBA00022917"/>
    </source>
</evidence>
<dbReference type="GO" id="GO:0005524">
    <property type="term" value="F:ATP binding"/>
    <property type="evidence" value="ECO:0007669"/>
    <property type="project" value="UniProtKB-KW"/>
</dbReference>
<dbReference type="EC" id="6.1.1.11" evidence="4 14"/>
<dbReference type="InterPro" id="IPR015866">
    <property type="entry name" value="Ser-tRNA-synth_1_N"/>
</dbReference>
<keyword evidence="10" id="KW-0030">Aminoacyl-tRNA synthetase</keyword>
<dbReference type="GO" id="GO:0006434">
    <property type="term" value="P:seryl-tRNA aminoacylation"/>
    <property type="evidence" value="ECO:0007669"/>
    <property type="project" value="UniProtKB-UniRule"/>
</dbReference>
<evidence type="ECO:0000256" key="4">
    <source>
        <dbReference type="ARBA" id="ARBA00012840"/>
    </source>
</evidence>
<evidence type="ECO:0000256" key="14">
    <source>
        <dbReference type="NCBIfam" id="TIGR00414"/>
    </source>
</evidence>
<dbReference type="PROSITE" id="PS50862">
    <property type="entry name" value="AA_TRNA_LIGASE_II"/>
    <property type="match status" value="1"/>
</dbReference>
<comment type="catalytic activity">
    <reaction evidence="13">
        <text>tRNA(Ser) + L-serine + ATP = L-seryl-tRNA(Ser) + AMP + diphosphate + H(+)</text>
        <dbReference type="Rhea" id="RHEA:12292"/>
        <dbReference type="Rhea" id="RHEA-COMP:9669"/>
        <dbReference type="Rhea" id="RHEA-COMP:9703"/>
        <dbReference type="ChEBI" id="CHEBI:15378"/>
        <dbReference type="ChEBI" id="CHEBI:30616"/>
        <dbReference type="ChEBI" id="CHEBI:33019"/>
        <dbReference type="ChEBI" id="CHEBI:33384"/>
        <dbReference type="ChEBI" id="CHEBI:78442"/>
        <dbReference type="ChEBI" id="CHEBI:78533"/>
        <dbReference type="ChEBI" id="CHEBI:456215"/>
        <dbReference type="EC" id="6.1.1.11"/>
    </reaction>
</comment>
<dbReference type="EMBL" id="MHTW01000003">
    <property type="protein sequence ID" value="OHA67875.1"/>
    <property type="molecule type" value="Genomic_DNA"/>
</dbReference>
<dbReference type="PANTHER" id="PTHR43697:SF1">
    <property type="entry name" value="SERINE--TRNA LIGASE"/>
    <property type="match status" value="1"/>
</dbReference>
<feature type="domain" description="Aminoacyl-transfer RNA synthetases class-II family profile" evidence="18">
    <location>
        <begin position="174"/>
        <end position="412"/>
    </location>
</feature>
<keyword evidence="6 19" id="KW-0436">Ligase</keyword>
<evidence type="ECO:0000259" key="18">
    <source>
        <dbReference type="PROSITE" id="PS50862"/>
    </source>
</evidence>
<evidence type="ECO:0000256" key="1">
    <source>
        <dbReference type="ARBA" id="ARBA00004496"/>
    </source>
</evidence>
<comment type="caution">
    <text evidence="19">The sequence shown here is derived from an EMBL/GenBank/DDBJ whole genome shotgun (WGS) entry which is preliminary data.</text>
</comment>
<keyword evidence="5" id="KW-0963">Cytoplasm</keyword>
<dbReference type="Gene3D" id="1.10.287.40">
    <property type="entry name" value="Serine-tRNA synthetase, tRNA binding domain"/>
    <property type="match status" value="1"/>
</dbReference>
<evidence type="ECO:0000256" key="10">
    <source>
        <dbReference type="ARBA" id="ARBA00023146"/>
    </source>
</evidence>
<dbReference type="Proteomes" id="UP000176901">
    <property type="component" value="Unassembled WGS sequence"/>
</dbReference>
<feature type="coiled-coil region" evidence="17">
    <location>
        <begin position="62"/>
        <end position="89"/>
    </location>
</feature>
<dbReference type="AlphaFoldDB" id="A0A1G2R4U4"/>
<name>A0A1G2R4U4_9BACT</name>
<evidence type="ECO:0000256" key="7">
    <source>
        <dbReference type="ARBA" id="ARBA00022741"/>
    </source>
</evidence>
<evidence type="ECO:0000256" key="5">
    <source>
        <dbReference type="ARBA" id="ARBA00022490"/>
    </source>
</evidence>
<evidence type="ECO:0000256" key="16">
    <source>
        <dbReference type="PIRSR" id="PIRSR001529-2"/>
    </source>
</evidence>
<gene>
    <name evidence="19" type="ORF">A3C82_00440</name>
</gene>
<evidence type="ECO:0000256" key="6">
    <source>
        <dbReference type="ARBA" id="ARBA00022598"/>
    </source>
</evidence>
<evidence type="ECO:0000313" key="19">
    <source>
        <dbReference type="EMBL" id="OHA67875.1"/>
    </source>
</evidence>
<dbReference type="InterPro" id="IPR002314">
    <property type="entry name" value="aa-tRNA-synt_IIb"/>
</dbReference>
<feature type="binding site" evidence="15">
    <location>
        <position position="288"/>
    </location>
    <ligand>
        <name>L-serine</name>
        <dbReference type="ChEBI" id="CHEBI:33384"/>
    </ligand>
</feature>
<dbReference type="PIRSF" id="PIRSF001529">
    <property type="entry name" value="Ser-tRNA-synth_IIa"/>
    <property type="match status" value="1"/>
</dbReference>
<accession>A0A1G2R4U4</accession>
<evidence type="ECO:0000256" key="11">
    <source>
        <dbReference type="ARBA" id="ARBA00039158"/>
    </source>
</evidence>
<comment type="catalytic activity">
    <reaction evidence="12">
        <text>tRNA(Sec) + L-serine + ATP = L-seryl-tRNA(Sec) + AMP + diphosphate + H(+)</text>
        <dbReference type="Rhea" id="RHEA:42580"/>
        <dbReference type="Rhea" id="RHEA-COMP:9742"/>
        <dbReference type="Rhea" id="RHEA-COMP:10128"/>
        <dbReference type="ChEBI" id="CHEBI:15378"/>
        <dbReference type="ChEBI" id="CHEBI:30616"/>
        <dbReference type="ChEBI" id="CHEBI:33019"/>
        <dbReference type="ChEBI" id="CHEBI:33384"/>
        <dbReference type="ChEBI" id="CHEBI:78442"/>
        <dbReference type="ChEBI" id="CHEBI:78533"/>
        <dbReference type="ChEBI" id="CHEBI:456215"/>
        <dbReference type="EC" id="6.1.1.11"/>
    </reaction>
</comment>
<dbReference type="PRINTS" id="PR00981">
    <property type="entry name" value="TRNASYNTHSER"/>
</dbReference>
<keyword evidence="7" id="KW-0547">Nucleotide-binding</keyword>
<dbReference type="PANTHER" id="PTHR43697">
    <property type="entry name" value="SERYL-TRNA SYNTHETASE"/>
    <property type="match status" value="1"/>
</dbReference>
<evidence type="ECO:0000256" key="8">
    <source>
        <dbReference type="ARBA" id="ARBA00022840"/>
    </source>
</evidence>
<organism evidence="19 20">
    <name type="scientific">Candidatus Wildermuthbacteria bacterium RIFCSPHIGHO2_02_FULL_47_12</name>
    <dbReference type="NCBI Taxonomy" id="1802451"/>
    <lineage>
        <taxon>Bacteria</taxon>
        <taxon>Candidatus Wildermuthiibacteriota</taxon>
    </lineage>
</organism>
<feature type="binding site" evidence="16">
    <location>
        <begin position="265"/>
        <end position="267"/>
    </location>
    <ligand>
        <name>ATP</name>
        <dbReference type="ChEBI" id="CHEBI:30616"/>
    </ligand>
</feature>
<comment type="subcellular location">
    <subcellularLocation>
        <location evidence="1">Cytoplasm</location>
    </subcellularLocation>
</comment>
<feature type="site" description="Important for serine binding" evidence="15">
    <location>
        <position position="387"/>
    </location>
</feature>
<evidence type="ECO:0000256" key="13">
    <source>
        <dbReference type="ARBA" id="ARBA00048823"/>
    </source>
</evidence>
<feature type="binding site" evidence="16">
    <location>
        <begin position="352"/>
        <end position="355"/>
    </location>
    <ligand>
        <name>ATP</name>
        <dbReference type="ChEBI" id="CHEBI:30616"/>
    </ligand>
</feature>
<dbReference type="InterPro" id="IPR045864">
    <property type="entry name" value="aa-tRNA-synth_II/BPL/LPL"/>
</dbReference>
<evidence type="ECO:0000256" key="12">
    <source>
        <dbReference type="ARBA" id="ARBA00047929"/>
    </source>
</evidence>
<dbReference type="Pfam" id="PF02403">
    <property type="entry name" value="Seryl_tRNA_N"/>
    <property type="match status" value="1"/>
</dbReference>
<comment type="similarity">
    <text evidence="3">Belongs to the class-II aminoacyl-tRNA synthetase family. Type-1 seryl-tRNA synthetase subfamily.</text>
</comment>
<dbReference type="InterPro" id="IPR006195">
    <property type="entry name" value="aa-tRNA-synth_II"/>
</dbReference>
<dbReference type="GO" id="GO:0005737">
    <property type="term" value="C:cytoplasm"/>
    <property type="evidence" value="ECO:0007669"/>
    <property type="project" value="UniProtKB-SubCell"/>
</dbReference>
<dbReference type="SUPFAM" id="SSF55681">
    <property type="entry name" value="Class II aaRS and biotin synthetases"/>
    <property type="match status" value="1"/>
</dbReference>
<evidence type="ECO:0000256" key="15">
    <source>
        <dbReference type="PIRSR" id="PIRSR001529-1"/>
    </source>
</evidence>
<keyword evidence="17" id="KW-0175">Coiled coil</keyword>
<dbReference type="InterPro" id="IPR002317">
    <property type="entry name" value="Ser-tRNA-ligase_type_1"/>
</dbReference>
<feature type="binding site" evidence="16">
    <location>
        <begin position="281"/>
        <end position="284"/>
    </location>
    <ligand>
        <name>ATP</name>
        <dbReference type="ChEBI" id="CHEBI:30616"/>
    </ligand>
</feature>
<reference evidence="19 20" key="1">
    <citation type="journal article" date="2016" name="Nat. Commun.">
        <title>Thousands of microbial genomes shed light on interconnected biogeochemical processes in an aquifer system.</title>
        <authorList>
            <person name="Anantharaman K."/>
            <person name="Brown C.T."/>
            <person name="Hug L.A."/>
            <person name="Sharon I."/>
            <person name="Castelle C.J."/>
            <person name="Probst A.J."/>
            <person name="Thomas B.C."/>
            <person name="Singh A."/>
            <person name="Wilkins M.J."/>
            <person name="Karaoz U."/>
            <person name="Brodie E.L."/>
            <person name="Williams K.H."/>
            <person name="Hubbard S.S."/>
            <person name="Banfield J.F."/>
        </authorList>
    </citation>
    <scope>NUCLEOTIDE SEQUENCE [LARGE SCALE GENOMIC DNA]</scope>
</reference>
<dbReference type="Gene3D" id="3.30.930.10">
    <property type="entry name" value="Bira Bifunctional Protein, Domain 2"/>
    <property type="match status" value="1"/>
</dbReference>